<reference evidence="2" key="1">
    <citation type="journal article" date="2021" name="IMA Fungus">
        <title>Genomic characterization of three marine fungi, including Emericellopsis atlantica sp. nov. with signatures of a generalist lifestyle and marine biomass degradation.</title>
        <authorList>
            <person name="Hagestad O.C."/>
            <person name="Hou L."/>
            <person name="Andersen J.H."/>
            <person name="Hansen E.H."/>
            <person name="Altermark B."/>
            <person name="Li C."/>
            <person name="Kuhnert E."/>
            <person name="Cox R.J."/>
            <person name="Crous P.W."/>
            <person name="Spatafora J.W."/>
            <person name="Lail K."/>
            <person name="Amirebrahimi M."/>
            <person name="Lipzen A."/>
            <person name="Pangilinan J."/>
            <person name="Andreopoulos W."/>
            <person name="Hayes R.D."/>
            <person name="Ng V."/>
            <person name="Grigoriev I.V."/>
            <person name="Jackson S.A."/>
            <person name="Sutton T.D.S."/>
            <person name="Dobson A.D.W."/>
            <person name="Rama T."/>
        </authorList>
    </citation>
    <scope>NUCLEOTIDE SEQUENCE</scope>
    <source>
        <strain evidence="2">TRa018bII</strain>
    </source>
</reference>
<evidence type="ECO:0008006" key="4">
    <source>
        <dbReference type="Google" id="ProtNLM"/>
    </source>
</evidence>
<protein>
    <recommendedName>
        <fullName evidence="4">Secreted protein</fullName>
    </recommendedName>
</protein>
<organism evidence="2 3">
    <name type="scientific">Amylocarpus encephaloides</name>
    <dbReference type="NCBI Taxonomy" id="45428"/>
    <lineage>
        <taxon>Eukaryota</taxon>
        <taxon>Fungi</taxon>
        <taxon>Dikarya</taxon>
        <taxon>Ascomycota</taxon>
        <taxon>Pezizomycotina</taxon>
        <taxon>Leotiomycetes</taxon>
        <taxon>Helotiales</taxon>
        <taxon>Helotiales incertae sedis</taxon>
        <taxon>Amylocarpus</taxon>
    </lineage>
</organism>
<comment type="caution">
    <text evidence="2">The sequence shown here is derived from an EMBL/GenBank/DDBJ whole genome shotgun (WGS) entry which is preliminary data.</text>
</comment>
<keyword evidence="3" id="KW-1185">Reference proteome</keyword>
<evidence type="ECO:0000313" key="2">
    <source>
        <dbReference type="EMBL" id="KAG9228079.1"/>
    </source>
</evidence>
<proteinExistence type="predicted"/>
<sequence>MLHSTLAVLQSPLFLFVSLRPCTLLPSSTQKNPCECRSPSVNISFNSPRKICSSYFFCVNPLPSPSMLTK</sequence>
<dbReference type="AlphaFoldDB" id="A0A9P7Y660"/>
<evidence type="ECO:0000256" key="1">
    <source>
        <dbReference type="SAM" id="SignalP"/>
    </source>
</evidence>
<dbReference type="Proteomes" id="UP000824998">
    <property type="component" value="Unassembled WGS sequence"/>
</dbReference>
<name>A0A9P7Y660_9HELO</name>
<feature type="chain" id="PRO_5040343551" description="Secreted protein" evidence="1">
    <location>
        <begin position="25"/>
        <end position="70"/>
    </location>
</feature>
<accession>A0A9P7Y660</accession>
<gene>
    <name evidence="2" type="ORF">BJ875DRAFT_478452</name>
</gene>
<evidence type="ECO:0000313" key="3">
    <source>
        <dbReference type="Proteomes" id="UP000824998"/>
    </source>
</evidence>
<dbReference type="EMBL" id="MU252100">
    <property type="protein sequence ID" value="KAG9228079.1"/>
    <property type="molecule type" value="Genomic_DNA"/>
</dbReference>
<feature type="signal peptide" evidence="1">
    <location>
        <begin position="1"/>
        <end position="24"/>
    </location>
</feature>
<keyword evidence="1" id="KW-0732">Signal</keyword>